<organism evidence="1 2">
    <name type="scientific">Escherichia phage PTXU04</name>
    <dbReference type="NCBI Taxonomy" id="2508206"/>
    <lineage>
        <taxon>Viruses</taxon>
        <taxon>Duplodnaviria</taxon>
        <taxon>Heunggongvirae</taxon>
        <taxon>Uroviricota</taxon>
        <taxon>Caudoviricetes</taxon>
        <taxon>Xuquatrovirus</taxon>
        <taxon>Xuquatrovirus PTXU04</taxon>
    </lineage>
</organism>
<proteinExistence type="predicted"/>
<gene>
    <name evidence="1" type="ORF">PTXU04_00002</name>
</gene>
<dbReference type="InterPro" id="IPR027417">
    <property type="entry name" value="P-loop_NTPase"/>
</dbReference>
<dbReference type="Proteomes" id="UP000307461">
    <property type="component" value="Segment"/>
</dbReference>
<reference evidence="1 2" key="1">
    <citation type="submission" date="2019-01" db="EMBL/GenBank/DDBJ databases">
        <title>Still something new to discover - new insights into E. coli phage diversity and taxonomy.</title>
        <authorList>
            <person name="Korf I.H.E."/>
            <person name="Adriaennsens E."/>
            <person name="Dreiseikelmann B."/>
            <person name="Kropinski A."/>
            <person name="Nimtz M."/>
            <person name="Meier-Kolthoff J.P."/>
            <person name="Rohde M."/>
            <person name="van Raaij M."/>
            <person name="Wittmann J."/>
        </authorList>
    </citation>
    <scope>NUCLEOTIDE SEQUENCE [LARGE SCALE GENOMIC DNA]</scope>
</reference>
<keyword evidence="2" id="KW-1185">Reference proteome</keyword>
<sequence length="543" mass="60988">MSKRDVWEFTNTDEDVWMLVDYLEKKANSVNFTFEDDSEMDAFFLKCRNEFQFFAERCLVIRGKDNTIAPIRLNKAQQYMNAIAAWQMHHTGKVRIVVVKGRQQGMSTTVQARAYWKTIHTEAYHSLIMAHQAKSSSALFDMTKRYHQHCPPDLQPVKGHDNGMMLSFPELDSKYAVATAGSTSAGRGLTASFFHGSEVGFFDDGAEIASGIMQAIPNADGTEVYLESTANGASGYFYTQWMLAAPAVNDSLTDADSSGFIRVFVPWFWQDEYRSPAPDSFVYSDEESKYARLYGLDRDQMFWRRKQIKLLDGDSRRFDRDYPATAELAFQATGDNLLITGDMVASALYWAKSGKLDPVGATVMGVDVAAMGDDSTAFVVRRGRVVLHCEKLSKASNGEIANRLHVLRELYGVNHTFIDGTGGYGTGVHDLLAARGAAHNVTLVHFSEKATEDHKYANKRAEMWVRIRDWMRNAASLPQGHDWGRDLCAPTYRFDGDRLRLEKKDEIKKRIGRSPDIGDALALTFAFPVIEGGYNDSYEPDVA</sequence>
<evidence type="ECO:0000313" key="1">
    <source>
        <dbReference type="EMBL" id="QBQ76616.1"/>
    </source>
</evidence>
<dbReference type="EMBL" id="MK373772">
    <property type="protein sequence ID" value="QBQ76616.1"/>
    <property type="molecule type" value="Genomic_DNA"/>
</dbReference>
<accession>A0A482MSR2</accession>
<evidence type="ECO:0000313" key="2">
    <source>
        <dbReference type="Proteomes" id="UP000307461"/>
    </source>
</evidence>
<name>A0A482MSR2_9CAUD</name>
<protein>
    <submittedName>
        <fullName evidence="1">Putative terminase large subunit</fullName>
    </submittedName>
</protein>
<dbReference type="Gene3D" id="3.40.50.300">
    <property type="entry name" value="P-loop containing nucleotide triphosphate hydrolases"/>
    <property type="match status" value="1"/>
</dbReference>
<dbReference type="Gene3D" id="3.30.420.240">
    <property type="match status" value="1"/>
</dbReference>